<name>A0ABU2D259_9EURY</name>
<evidence type="ECO:0000313" key="2">
    <source>
        <dbReference type="Proteomes" id="UP001246244"/>
    </source>
</evidence>
<evidence type="ECO:0000313" key="1">
    <source>
        <dbReference type="EMBL" id="MDR7666070.1"/>
    </source>
</evidence>
<dbReference type="EMBL" id="JAVKPK010000036">
    <property type="protein sequence ID" value="MDR7666070.1"/>
    <property type="molecule type" value="Genomic_DNA"/>
</dbReference>
<accession>A0ABU2D259</accession>
<dbReference type="RefSeq" id="WP_310576097.1">
    <property type="nucleotide sequence ID" value="NZ_JAVKPK010000036.1"/>
</dbReference>
<keyword evidence="2" id="KW-1185">Reference proteome</keyword>
<comment type="caution">
    <text evidence="1">The sequence shown here is derived from an EMBL/GenBank/DDBJ whole genome shotgun (WGS) entry which is preliminary data.</text>
</comment>
<organism evidence="1 2">
    <name type="scientific">Methanosarcina baikalica</name>
    <dbReference type="NCBI Taxonomy" id="3073890"/>
    <lineage>
        <taxon>Archaea</taxon>
        <taxon>Methanobacteriati</taxon>
        <taxon>Methanobacteriota</taxon>
        <taxon>Stenosarchaea group</taxon>
        <taxon>Methanomicrobia</taxon>
        <taxon>Methanosarcinales</taxon>
        <taxon>Methanosarcinaceae</taxon>
        <taxon>Methanosarcina</taxon>
    </lineage>
</organism>
<evidence type="ECO:0008006" key="3">
    <source>
        <dbReference type="Google" id="ProtNLM"/>
    </source>
</evidence>
<proteinExistence type="predicted"/>
<reference evidence="2" key="1">
    <citation type="submission" date="2023-07" db="EMBL/GenBank/DDBJ databases">
        <title>Whole-genome sequencing of a new Methanosarcina sp. Z-7115.</title>
        <authorList>
            <person name="Zhilina T.N."/>
            <person name="Merkel A.Y."/>
        </authorList>
    </citation>
    <scope>NUCLEOTIDE SEQUENCE [LARGE SCALE GENOMIC DNA]</scope>
    <source>
        <strain evidence="2">Z-7115</strain>
    </source>
</reference>
<protein>
    <recommendedName>
        <fullName evidence="3">Mobile element protein</fullName>
    </recommendedName>
</protein>
<dbReference type="Proteomes" id="UP001246244">
    <property type="component" value="Unassembled WGS sequence"/>
</dbReference>
<gene>
    <name evidence="1" type="ORF">RG963_09845</name>
</gene>
<sequence length="49" mass="5851">MEYKNTINTNVLRPKGKYALEIALSIIRSSKEEKLIRLEHKYDKKSRMI</sequence>